<dbReference type="GO" id="GO:0006508">
    <property type="term" value="P:proteolysis"/>
    <property type="evidence" value="ECO:0007669"/>
    <property type="project" value="UniProtKB-KW"/>
</dbReference>
<dbReference type="CDD" id="cd01483">
    <property type="entry name" value="E1_enzyme_family"/>
    <property type="match status" value="1"/>
</dbReference>
<dbReference type="PATRIC" id="fig|1656095.3.peg.1471"/>
<evidence type="ECO:0000256" key="3">
    <source>
        <dbReference type="ARBA" id="ARBA00022801"/>
    </source>
</evidence>
<dbReference type="Proteomes" id="UP000037315">
    <property type="component" value="Unassembled WGS sequence"/>
</dbReference>
<dbReference type="InterPro" id="IPR035985">
    <property type="entry name" value="Ubiquitin-activating_enz"/>
</dbReference>
<organism evidence="8 9">
    <name type="scientific">Franconibacter pulveris</name>
    <dbReference type="NCBI Taxonomy" id="435910"/>
    <lineage>
        <taxon>Bacteria</taxon>
        <taxon>Pseudomonadati</taxon>
        <taxon>Pseudomonadota</taxon>
        <taxon>Gammaproteobacteria</taxon>
        <taxon>Enterobacterales</taxon>
        <taxon>Enterobacteriaceae</taxon>
        <taxon>Franconibacter</taxon>
    </lineage>
</organism>
<dbReference type="InterPro" id="IPR028090">
    <property type="entry name" value="JAB_dom_prok"/>
</dbReference>
<dbReference type="GO" id="GO:0008641">
    <property type="term" value="F:ubiquitin-like modifier activating enzyme activity"/>
    <property type="evidence" value="ECO:0007669"/>
    <property type="project" value="InterPro"/>
</dbReference>
<dbReference type="Pfam" id="PF14464">
    <property type="entry name" value="Prok-JAB"/>
    <property type="match status" value="1"/>
</dbReference>
<dbReference type="OrthoDB" id="5470925at2"/>
<evidence type="ECO:0000256" key="1">
    <source>
        <dbReference type="ARBA" id="ARBA00022670"/>
    </source>
</evidence>
<protein>
    <submittedName>
        <fullName evidence="8">Thiamine biosynthesis protein ThiF</fullName>
    </submittedName>
</protein>
<keyword evidence="5" id="KW-0482">Metalloprotease</keyword>
<dbReference type="SUPFAM" id="SSF102712">
    <property type="entry name" value="JAB1/MPN domain"/>
    <property type="match status" value="1"/>
</dbReference>
<evidence type="ECO:0000256" key="5">
    <source>
        <dbReference type="ARBA" id="ARBA00023049"/>
    </source>
</evidence>
<name>A0A0J8VQC3_9ENTR</name>
<keyword evidence="1" id="KW-0645">Protease</keyword>
<comment type="caution">
    <text evidence="8">The sequence shown here is derived from an EMBL/GenBank/DDBJ whole genome shotgun (WGS) entry which is preliminary data.</text>
</comment>
<sequence length="743" mass="84002">MIEYFELGQRLDLSGRHELYPLTASLLTSCEKNSYITVRELRFAEQNNNRSEYLIIDVADGTVSSGNPGRIRRKERLAIEVNPGFKLPVLVHALRKDFPVLSHQHAGKQNSPRILCLYEASWSAVERSWTPERFLERIFWWLRESSEQRLHREDQPLEQLFYMSPYQLILPANHLDYHHSTDHKLSLQRVGNDYPITLRAIPENENRGIKPVRLLTISVPPVETSSVATYPDNLGKLQEQLKTWESELYPHITDTVFDAISADGIRPTSENGEGLLILLWVPRLRNGAIERIDVMGYIAQTSLFELACSLELLAPKNEKGIWHRVRLLGDAVSTEWQKIPLLPVEIRSSMNASQARDISAIDSNNANFNGVLAGLGALGSTLADIWIRIGWGHWTFIDPDQLLPHNLSRHVGFDAFVGLPKTQVVQHLASNIYPHEPLPLAINKSILEEDDDIKKALKEAHLVVDISTTLEVPRAMALRNDIPRIVSLFLTPSGRSSVMLMEDTDRKQRIDALEGQYYRAILGSEWGISHLEHHYGDRWVGGGCRDISVRMSNEYIHLHAGILSCQLRSTILKNDARLCIWESDDVSGTVKSHEIELYPVVVTVAGEWIVKYDQGLVQKLYDTRCNALPNETGGAIIGVTDFKNKTIILVDVFPKPEDSQSSPVFFVRGKEGQLEALKQVQKLTAHIVDYVGEWHSHPQGYSSKASSEDEKLINKLHQKMNIDGLPAVMMIVAENDINIVVRS</sequence>
<dbReference type="Pfam" id="PF14457">
    <property type="entry name" value="Prok-E2_A"/>
    <property type="match status" value="1"/>
</dbReference>
<dbReference type="RefSeq" id="WP_048887661.1">
    <property type="nucleotide sequence ID" value="NZ_LFEJ01000011.1"/>
</dbReference>
<keyword evidence="9" id="KW-1185">Reference proteome</keyword>
<dbReference type="InterPro" id="IPR000594">
    <property type="entry name" value="ThiF_NAD_FAD-bd"/>
</dbReference>
<evidence type="ECO:0000256" key="2">
    <source>
        <dbReference type="ARBA" id="ARBA00022723"/>
    </source>
</evidence>
<evidence type="ECO:0000259" key="7">
    <source>
        <dbReference type="Pfam" id="PF14464"/>
    </source>
</evidence>
<evidence type="ECO:0000313" key="8">
    <source>
        <dbReference type="EMBL" id="KMV35381.1"/>
    </source>
</evidence>
<dbReference type="SUPFAM" id="SSF69572">
    <property type="entry name" value="Activating enzymes of the ubiquitin-like proteins"/>
    <property type="match status" value="1"/>
</dbReference>
<keyword evidence="2" id="KW-0479">Metal-binding</keyword>
<evidence type="ECO:0000256" key="4">
    <source>
        <dbReference type="ARBA" id="ARBA00022833"/>
    </source>
</evidence>
<keyword evidence="4" id="KW-0862">Zinc</keyword>
<evidence type="ECO:0000313" key="9">
    <source>
        <dbReference type="Proteomes" id="UP000037315"/>
    </source>
</evidence>
<dbReference type="GO" id="GO:0008237">
    <property type="term" value="F:metallopeptidase activity"/>
    <property type="evidence" value="ECO:0007669"/>
    <property type="project" value="UniProtKB-KW"/>
</dbReference>
<dbReference type="GO" id="GO:0046872">
    <property type="term" value="F:metal ion binding"/>
    <property type="evidence" value="ECO:0007669"/>
    <property type="project" value="UniProtKB-KW"/>
</dbReference>
<feature type="domain" description="JAB" evidence="7">
    <location>
        <begin position="615"/>
        <end position="733"/>
    </location>
</feature>
<dbReference type="AlphaFoldDB" id="A0A0J8VQC3"/>
<keyword evidence="3" id="KW-0378">Hydrolase</keyword>
<dbReference type="Pfam" id="PF00899">
    <property type="entry name" value="ThiF"/>
    <property type="match status" value="1"/>
</dbReference>
<proteinExistence type="predicted"/>
<evidence type="ECO:0000259" key="6">
    <source>
        <dbReference type="Pfam" id="PF00899"/>
    </source>
</evidence>
<reference evidence="8 9" key="1">
    <citation type="submission" date="2015-06" db="EMBL/GenBank/DDBJ databases">
        <title>Genome sequencing of Cronobacter sp. strain DJ34 isolated from petroleum contaminated sludge of Duliajan Oil Fields, Assam, India.</title>
        <authorList>
            <person name="Pal S."/>
            <person name="Banerjee T.D."/>
            <person name="Roy A."/>
            <person name="Sar P."/>
            <person name="Kazy S.K."/>
        </authorList>
    </citation>
    <scope>NUCLEOTIDE SEQUENCE [LARGE SCALE GENOMIC DNA]</scope>
    <source>
        <strain evidence="8 9">DJ34</strain>
    </source>
</reference>
<dbReference type="Gene3D" id="3.40.50.720">
    <property type="entry name" value="NAD(P)-binding Rossmann-like Domain"/>
    <property type="match status" value="1"/>
</dbReference>
<gene>
    <name evidence="8" type="ORF">ACH50_06930</name>
</gene>
<dbReference type="InterPro" id="IPR032865">
    <property type="entry name" value="Prok-E2_A"/>
</dbReference>
<dbReference type="Gene3D" id="3.40.140.10">
    <property type="entry name" value="Cytidine Deaminase, domain 2"/>
    <property type="match status" value="1"/>
</dbReference>
<accession>A0A0J8VQC3</accession>
<dbReference type="EMBL" id="LFEJ01000011">
    <property type="protein sequence ID" value="KMV35381.1"/>
    <property type="molecule type" value="Genomic_DNA"/>
</dbReference>
<feature type="domain" description="THIF-type NAD/FAD binding fold" evidence="6">
    <location>
        <begin position="371"/>
        <end position="466"/>
    </location>
</feature>